<name>A0A9P5NIY3_GYMJU</name>
<sequence length="131" mass="14549">MVARSCVTSWKRQLVIPQSVRQGGRGGHWKWPLREAHVPIPRRLLRNRSTCHLRHRMAVAIVVAFHFGVLMPVVVVVIGVVGVIVVVVVVVVVAGVAVVVAVVVVGHYDGIGYVEESEVMRRRWMVCGSKW</sequence>
<evidence type="ECO:0000313" key="3">
    <source>
        <dbReference type="Proteomes" id="UP000724874"/>
    </source>
</evidence>
<dbReference type="Proteomes" id="UP000724874">
    <property type="component" value="Unassembled WGS sequence"/>
</dbReference>
<keyword evidence="3" id="KW-1185">Reference proteome</keyword>
<evidence type="ECO:0008006" key="4">
    <source>
        <dbReference type="Google" id="ProtNLM"/>
    </source>
</evidence>
<feature type="transmembrane region" description="Helical" evidence="1">
    <location>
        <begin position="84"/>
        <end position="105"/>
    </location>
</feature>
<organism evidence="2 3">
    <name type="scientific">Gymnopilus junonius</name>
    <name type="common">Spectacular rustgill mushroom</name>
    <name type="synonym">Gymnopilus spectabilis subsp. junonius</name>
    <dbReference type="NCBI Taxonomy" id="109634"/>
    <lineage>
        <taxon>Eukaryota</taxon>
        <taxon>Fungi</taxon>
        <taxon>Dikarya</taxon>
        <taxon>Basidiomycota</taxon>
        <taxon>Agaricomycotina</taxon>
        <taxon>Agaricomycetes</taxon>
        <taxon>Agaricomycetidae</taxon>
        <taxon>Agaricales</taxon>
        <taxon>Agaricineae</taxon>
        <taxon>Hymenogastraceae</taxon>
        <taxon>Gymnopilus</taxon>
    </lineage>
</organism>
<dbReference type="AlphaFoldDB" id="A0A9P5NIY3"/>
<gene>
    <name evidence="2" type="ORF">CPB84DRAFT_1785569</name>
</gene>
<keyword evidence="1" id="KW-0472">Membrane</keyword>
<proteinExistence type="predicted"/>
<feature type="transmembrane region" description="Helical" evidence="1">
    <location>
        <begin position="57"/>
        <end position="78"/>
    </location>
</feature>
<protein>
    <recommendedName>
        <fullName evidence="4">Transmembrane protein</fullName>
    </recommendedName>
</protein>
<accession>A0A9P5NIY3</accession>
<reference evidence="2" key="1">
    <citation type="submission" date="2020-11" db="EMBL/GenBank/DDBJ databases">
        <authorList>
            <consortium name="DOE Joint Genome Institute"/>
            <person name="Ahrendt S."/>
            <person name="Riley R."/>
            <person name="Andreopoulos W."/>
            <person name="LaButti K."/>
            <person name="Pangilinan J."/>
            <person name="Ruiz-duenas F.J."/>
            <person name="Barrasa J.M."/>
            <person name="Sanchez-Garcia M."/>
            <person name="Camarero S."/>
            <person name="Miyauchi S."/>
            <person name="Serrano A."/>
            <person name="Linde D."/>
            <person name="Babiker R."/>
            <person name="Drula E."/>
            <person name="Ayuso-Fernandez I."/>
            <person name="Pacheco R."/>
            <person name="Padilla G."/>
            <person name="Ferreira P."/>
            <person name="Barriuso J."/>
            <person name="Kellner H."/>
            <person name="Castanera R."/>
            <person name="Alfaro M."/>
            <person name="Ramirez L."/>
            <person name="Pisabarro A.G."/>
            <person name="Kuo A."/>
            <person name="Tritt A."/>
            <person name="Lipzen A."/>
            <person name="He G."/>
            <person name="Yan M."/>
            <person name="Ng V."/>
            <person name="Cullen D."/>
            <person name="Martin F."/>
            <person name="Rosso M.-N."/>
            <person name="Henrissat B."/>
            <person name="Hibbett D."/>
            <person name="Martinez A.T."/>
            <person name="Grigoriev I.V."/>
        </authorList>
    </citation>
    <scope>NUCLEOTIDE SEQUENCE</scope>
    <source>
        <strain evidence="2">AH 44721</strain>
    </source>
</reference>
<dbReference type="EMBL" id="JADNYJ010000080">
    <property type="protein sequence ID" value="KAF8889434.1"/>
    <property type="molecule type" value="Genomic_DNA"/>
</dbReference>
<evidence type="ECO:0000256" key="1">
    <source>
        <dbReference type="SAM" id="Phobius"/>
    </source>
</evidence>
<comment type="caution">
    <text evidence="2">The sequence shown here is derived from an EMBL/GenBank/DDBJ whole genome shotgun (WGS) entry which is preliminary data.</text>
</comment>
<evidence type="ECO:0000313" key="2">
    <source>
        <dbReference type="EMBL" id="KAF8889434.1"/>
    </source>
</evidence>
<keyword evidence="1" id="KW-0812">Transmembrane</keyword>
<keyword evidence="1" id="KW-1133">Transmembrane helix</keyword>